<dbReference type="PROSITE" id="PS51257">
    <property type="entry name" value="PROKAR_LIPOPROTEIN"/>
    <property type="match status" value="1"/>
</dbReference>
<gene>
    <name evidence="2" type="ORF">ETAA1_36240</name>
</gene>
<reference evidence="2 3" key="1">
    <citation type="submission" date="2019-02" db="EMBL/GenBank/DDBJ databases">
        <title>Deep-cultivation of Planctomycetes and their phenomic and genomic characterization uncovers novel biology.</title>
        <authorList>
            <person name="Wiegand S."/>
            <person name="Jogler M."/>
            <person name="Boedeker C."/>
            <person name="Pinto D."/>
            <person name="Vollmers J."/>
            <person name="Rivas-Marin E."/>
            <person name="Kohn T."/>
            <person name="Peeters S.H."/>
            <person name="Heuer A."/>
            <person name="Rast P."/>
            <person name="Oberbeckmann S."/>
            <person name="Bunk B."/>
            <person name="Jeske O."/>
            <person name="Meyerdierks A."/>
            <person name="Storesund J.E."/>
            <person name="Kallscheuer N."/>
            <person name="Luecker S."/>
            <person name="Lage O.M."/>
            <person name="Pohl T."/>
            <person name="Merkel B.J."/>
            <person name="Hornburger P."/>
            <person name="Mueller R.-W."/>
            <person name="Bruemmer F."/>
            <person name="Labrenz M."/>
            <person name="Spormann A.M."/>
            <person name="Op den Camp H."/>
            <person name="Overmann J."/>
            <person name="Amann R."/>
            <person name="Jetten M.S.M."/>
            <person name="Mascher T."/>
            <person name="Medema M.H."/>
            <person name="Devos D.P."/>
            <person name="Kaster A.-K."/>
            <person name="Ovreas L."/>
            <person name="Rohde M."/>
            <person name="Galperin M.Y."/>
            <person name="Jogler C."/>
        </authorList>
    </citation>
    <scope>NUCLEOTIDE SEQUENCE [LARGE SCALE GENOMIC DNA]</scope>
    <source>
        <strain evidence="2 3">ETA_A1</strain>
    </source>
</reference>
<accession>A0A517XVW9</accession>
<proteinExistence type="predicted"/>
<protein>
    <submittedName>
        <fullName evidence="2">Uncharacterized protein</fullName>
    </submittedName>
</protein>
<feature type="signal peptide" evidence="1">
    <location>
        <begin position="1"/>
        <end position="20"/>
    </location>
</feature>
<feature type="chain" id="PRO_5022136467" evidence="1">
    <location>
        <begin position="21"/>
        <end position="623"/>
    </location>
</feature>
<dbReference type="Proteomes" id="UP000319576">
    <property type="component" value="Chromosome"/>
</dbReference>
<evidence type="ECO:0000256" key="1">
    <source>
        <dbReference type="SAM" id="SignalP"/>
    </source>
</evidence>
<organism evidence="2 3">
    <name type="scientific">Urbifossiella limnaea</name>
    <dbReference type="NCBI Taxonomy" id="2528023"/>
    <lineage>
        <taxon>Bacteria</taxon>
        <taxon>Pseudomonadati</taxon>
        <taxon>Planctomycetota</taxon>
        <taxon>Planctomycetia</taxon>
        <taxon>Gemmatales</taxon>
        <taxon>Gemmataceae</taxon>
        <taxon>Urbifossiella</taxon>
    </lineage>
</organism>
<keyword evidence="3" id="KW-1185">Reference proteome</keyword>
<sequence precursor="true">MNRSGRFYALLSSGALVALAMSAVVLTGCPKPGPSSDKDAKGSAAAKSDPWETAAKRLAKEPDPAGVRAALNKLAEELAARPDVPGAPALSAEAEKELTALVRLTPDDITVVRPSGYTGGDAAYVAECMYFRDAARAIDPVGLPPAEQAKAAFSWVCRQVYVRPWVTDDGRFVNAVPPSYVLRRGWGTALERATVALAVFQQLGLDAGLVGPPDAATKSIGTSPPWADAKELPAGPFWAVAVRAGAEVLLFDPTAGRTFPATLAQLKANPDLLKPWAEAKDSTWKVPADAVKQAIVYLTAPLPALAPRMATLEERVKADTGVHLAVDLKAVRDRFAAAPPAGPGVPDVKVWNPPGEGPAYPRVLAWFLPTDDGGTDTRPPQQQILQLYKNSRLPIRELIQGRDLLPPGIMYPGITDRLINGAGYGYEQAFVAPPSPLERIQRGQLQDAAKLLTDRQDGYGRAQEQVKNVTAELLEEWVKEANRVYGELRRAEYPDPNQVRPVPPTDPAVVSARAAVEEFWRVTAPVASALVARITARLGFAEASYLLALAKHEEAERKQLRADKVTGADAGRAKSTAADAWAEAANTWRSFLDQSANLPGLEARTTHARTLAARADALAPKPR</sequence>
<keyword evidence="1" id="KW-0732">Signal</keyword>
<dbReference type="RefSeq" id="WP_145240761.1">
    <property type="nucleotide sequence ID" value="NZ_CP036273.1"/>
</dbReference>
<dbReference type="KEGG" id="uli:ETAA1_36240"/>
<dbReference type="OrthoDB" id="265780at2"/>
<dbReference type="AlphaFoldDB" id="A0A517XVW9"/>
<evidence type="ECO:0000313" key="2">
    <source>
        <dbReference type="EMBL" id="QDU21653.1"/>
    </source>
</evidence>
<dbReference type="EMBL" id="CP036273">
    <property type="protein sequence ID" value="QDU21653.1"/>
    <property type="molecule type" value="Genomic_DNA"/>
</dbReference>
<evidence type="ECO:0000313" key="3">
    <source>
        <dbReference type="Proteomes" id="UP000319576"/>
    </source>
</evidence>
<name>A0A517XVW9_9BACT</name>